<dbReference type="OrthoDB" id="3337379at2"/>
<organism evidence="2 3">
    <name type="scientific">Acrocarpospora pleiomorpha</name>
    <dbReference type="NCBI Taxonomy" id="90975"/>
    <lineage>
        <taxon>Bacteria</taxon>
        <taxon>Bacillati</taxon>
        <taxon>Actinomycetota</taxon>
        <taxon>Actinomycetes</taxon>
        <taxon>Streptosporangiales</taxon>
        <taxon>Streptosporangiaceae</taxon>
        <taxon>Acrocarpospora</taxon>
    </lineage>
</organism>
<proteinExistence type="predicted"/>
<keyword evidence="3" id="KW-1185">Reference proteome</keyword>
<comment type="caution">
    <text evidence="2">The sequence shown here is derived from an EMBL/GenBank/DDBJ whole genome shotgun (WGS) entry which is preliminary data.</text>
</comment>
<protein>
    <recommendedName>
        <fullName evidence="1">JAB-N domain-containing protein</fullName>
    </recommendedName>
</protein>
<dbReference type="Proteomes" id="UP000377595">
    <property type="component" value="Unassembled WGS sequence"/>
</dbReference>
<evidence type="ECO:0000313" key="3">
    <source>
        <dbReference type="Proteomes" id="UP000377595"/>
    </source>
</evidence>
<dbReference type="SUPFAM" id="SSF102712">
    <property type="entry name" value="JAB1/MPN domain"/>
    <property type="match status" value="1"/>
</dbReference>
<dbReference type="Pfam" id="PF20011">
    <property type="entry name" value="fvmJAB_N"/>
    <property type="match status" value="1"/>
</dbReference>
<dbReference type="AlphaFoldDB" id="A0A5M3XQP3"/>
<dbReference type="EMBL" id="BLAF01000043">
    <property type="protein sequence ID" value="GES23637.1"/>
    <property type="molecule type" value="Genomic_DNA"/>
</dbReference>
<dbReference type="RefSeq" id="WP_155348517.1">
    <property type="nucleotide sequence ID" value="NZ_BAAAHM010000027.1"/>
</dbReference>
<evidence type="ECO:0000313" key="2">
    <source>
        <dbReference type="EMBL" id="GES23637.1"/>
    </source>
</evidence>
<reference evidence="2 3" key="1">
    <citation type="submission" date="2019-10" db="EMBL/GenBank/DDBJ databases">
        <title>Whole genome shotgun sequence of Acrocarpospora pleiomorpha NBRC 16267.</title>
        <authorList>
            <person name="Ichikawa N."/>
            <person name="Kimura A."/>
            <person name="Kitahashi Y."/>
            <person name="Komaki H."/>
            <person name="Oguchi A."/>
        </authorList>
    </citation>
    <scope>NUCLEOTIDE SEQUENCE [LARGE SCALE GENOMIC DNA]</scope>
    <source>
        <strain evidence="2 3">NBRC 16267</strain>
    </source>
</reference>
<sequence length="336" mass="37211">MSYEVELFRGGDQTPVRRVPLEPVLRRFFESQLDQALSGAVIQLLFLPEPEPGPAVSLENTGGFSVANLRPRYGHVQVRVLLNDELLYQHPHPVSELLGRALRDTLRELAPDERHWGFGLHGPNFDHGPLVRPVPEMEHGVHIEVGAHRGRIFDLEELPPPDPPLSTLAALGADATPSPGKPIAVVLGKSMYASFTETHPFSTEVEEGGFLAGRVYRDAAAPDRHLIELTAMIPAQRTGASMLSFTFTGESFLSVGELLAVRRQGEELVGWYHTHLFAAGRGLGLSSVDVRLHRSTFQRPWQVAALVNISRGARVLRFYCRDDARGMMLAPYWTVP</sequence>
<evidence type="ECO:0000259" key="1">
    <source>
        <dbReference type="Pfam" id="PF20011"/>
    </source>
</evidence>
<gene>
    <name evidence="2" type="ORF">Aple_065360</name>
</gene>
<name>A0A5M3XQP3_9ACTN</name>
<accession>A0A5M3XQP3</accession>
<dbReference type="Gene3D" id="3.40.140.10">
    <property type="entry name" value="Cytidine Deaminase, domain 2"/>
    <property type="match status" value="1"/>
</dbReference>
<dbReference type="InterPro" id="IPR045476">
    <property type="entry name" value="FvmJAB_N"/>
</dbReference>
<feature type="domain" description="JAB-N" evidence="1">
    <location>
        <begin position="5"/>
        <end position="164"/>
    </location>
</feature>